<evidence type="ECO:0000313" key="1">
    <source>
        <dbReference type="EMBL" id="KAI5675530.1"/>
    </source>
</evidence>
<gene>
    <name evidence="1" type="ORF">M9H77_06480</name>
</gene>
<proteinExistence type="predicted"/>
<protein>
    <submittedName>
        <fullName evidence="1">Uncharacterized protein</fullName>
    </submittedName>
</protein>
<comment type="caution">
    <text evidence="1">The sequence shown here is derived from an EMBL/GenBank/DDBJ whole genome shotgun (WGS) entry which is preliminary data.</text>
</comment>
<organism evidence="1 2">
    <name type="scientific">Catharanthus roseus</name>
    <name type="common">Madagascar periwinkle</name>
    <name type="synonym">Vinca rosea</name>
    <dbReference type="NCBI Taxonomy" id="4058"/>
    <lineage>
        <taxon>Eukaryota</taxon>
        <taxon>Viridiplantae</taxon>
        <taxon>Streptophyta</taxon>
        <taxon>Embryophyta</taxon>
        <taxon>Tracheophyta</taxon>
        <taxon>Spermatophyta</taxon>
        <taxon>Magnoliopsida</taxon>
        <taxon>eudicotyledons</taxon>
        <taxon>Gunneridae</taxon>
        <taxon>Pentapetalae</taxon>
        <taxon>asterids</taxon>
        <taxon>lamiids</taxon>
        <taxon>Gentianales</taxon>
        <taxon>Apocynaceae</taxon>
        <taxon>Rauvolfioideae</taxon>
        <taxon>Vinceae</taxon>
        <taxon>Catharanthinae</taxon>
        <taxon>Catharanthus</taxon>
    </lineage>
</organism>
<keyword evidence="2" id="KW-1185">Reference proteome</keyword>
<evidence type="ECO:0000313" key="2">
    <source>
        <dbReference type="Proteomes" id="UP001060085"/>
    </source>
</evidence>
<accession>A0ACC0BS73</accession>
<sequence length="124" mass="14638">MVEESPKIKELSQAKIEESLKIHVEDESSKEEPCCITMRRALKLKKIERMEEKQVFKDKDNVKQRFMESLMVEKSPKIKEPSQATIEESLKIHVEDESSKEEPCCIMNEKSIEIKQKERVEEKE</sequence>
<name>A0ACC0BS73_CATRO</name>
<dbReference type="Proteomes" id="UP001060085">
    <property type="component" value="Linkage Group LG02"/>
</dbReference>
<dbReference type="EMBL" id="CM044702">
    <property type="protein sequence ID" value="KAI5675530.1"/>
    <property type="molecule type" value="Genomic_DNA"/>
</dbReference>
<reference evidence="2" key="1">
    <citation type="journal article" date="2023" name="Nat. Plants">
        <title>Single-cell RNA sequencing provides a high-resolution roadmap for understanding the multicellular compartmentation of specialized metabolism.</title>
        <authorList>
            <person name="Sun S."/>
            <person name="Shen X."/>
            <person name="Li Y."/>
            <person name="Li Y."/>
            <person name="Wang S."/>
            <person name="Li R."/>
            <person name="Zhang H."/>
            <person name="Shen G."/>
            <person name="Guo B."/>
            <person name="Wei J."/>
            <person name="Xu J."/>
            <person name="St-Pierre B."/>
            <person name="Chen S."/>
            <person name="Sun C."/>
        </authorList>
    </citation>
    <scope>NUCLEOTIDE SEQUENCE [LARGE SCALE GENOMIC DNA]</scope>
</reference>